<evidence type="ECO:0000259" key="3">
    <source>
        <dbReference type="Pfam" id="PF05193"/>
    </source>
</evidence>
<evidence type="ECO:0000256" key="1">
    <source>
        <dbReference type="ARBA" id="ARBA00007261"/>
    </source>
</evidence>
<dbReference type="OrthoDB" id="9811314at2"/>
<sequence>MQELDLIRLDNGIRILLHQQDSSITHTCMIVNAGSRHEVEGKYGVAHFIEHLLFKRTERRSTNQILNRLEQVGGDLNAYTTKEYTCIHASFLNPYLERALDLFEDVLFHSTFPDHEMEKEKGVILDEIASYLDSPEESIMDDFEDLLFANSGLGHNILGLESDLKSIVKTDVYDFMLSNYNTEEIIIAVAGRYTKAQMERIANKIFGKIKRNVPARKGDLVEGSKPGTIAVYKPINQAHYMLGMQTFGIYDDRKTAMLLLNNMLGGIGMSSILNLGIREKHGIAYTIESNLTLYGDTGNFSIYLGTDEDKLDRAVRLVKKELHTLKSKPISPYQLQRAKQKFKGQIALAEENRMSMIIAEAKNVIDYDRVISLEEVFLKIDDVHATDILALSQEFLEEEAMVSLAFMPED</sequence>
<dbReference type="SUPFAM" id="SSF63411">
    <property type="entry name" value="LuxS/MPP-like metallohydrolase"/>
    <property type="match status" value="2"/>
</dbReference>
<gene>
    <name evidence="4" type="ORF">FAZ19_22005</name>
</gene>
<dbReference type="PANTHER" id="PTHR11851">
    <property type="entry name" value="METALLOPROTEASE"/>
    <property type="match status" value="1"/>
</dbReference>
<dbReference type="Pfam" id="PF05193">
    <property type="entry name" value="Peptidase_M16_C"/>
    <property type="match status" value="1"/>
</dbReference>
<dbReference type="InterPro" id="IPR011249">
    <property type="entry name" value="Metalloenz_LuxS/M16"/>
</dbReference>
<evidence type="ECO:0000313" key="4">
    <source>
        <dbReference type="EMBL" id="TJY61295.1"/>
    </source>
</evidence>
<dbReference type="Proteomes" id="UP000309872">
    <property type="component" value="Unassembled WGS sequence"/>
</dbReference>
<comment type="caution">
    <text evidence="4">The sequence shown here is derived from an EMBL/GenBank/DDBJ whole genome shotgun (WGS) entry which is preliminary data.</text>
</comment>
<dbReference type="Gene3D" id="3.30.830.10">
    <property type="entry name" value="Metalloenzyme, LuxS/M16 peptidase-like"/>
    <property type="match status" value="2"/>
</dbReference>
<evidence type="ECO:0000259" key="2">
    <source>
        <dbReference type="Pfam" id="PF00675"/>
    </source>
</evidence>
<dbReference type="PANTHER" id="PTHR11851:SF49">
    <property type="entry name" value="MITOCHONDRIAL-PROCESSING PEPTIDASE SUBUNIT ALPHA"/>
    <property type="match status" value="1"/>
</dbReference>
<protein>
    <submittedName>
        <fullName evidence="4">Insulinase family protein</fullName>
    </submittedName>
</protein>
<dbReference type="InterPro" id="IPR050361">
    <property type="entry name" value="MPP/UQCRC_Complex"/>
</dbReference>
<evidence type="ECO:0000313" key="5">
    <source>
        <dbReference type="Proteomes" id="UP000309872"/>
    </source>
</evidence>
<organism evidence="4 5">
    <name type="scientific">Sphingobacterium alkalisoli</name>
    <dbReference type="NCBI Taxonomy" id="1874115"/>
    <lineage>
        <taxon>Bacteria</taxon>
        <taxon>Pseudomonadati</taxon>
        <taxon>Bacteroidota</taxon>
        <taxon>Sphingobacteriia</taxon>
        <taxon>Sphingobacteriales</taxon>
        <taxon>Sphingobacteriaceae</taxon>
        <taxon>Sphingobacterium</taxon>
    </lineage>
</organism>
<dbReference type="EMBL" id="SUKA01000010">
    <property type="protein sequence ID" value="TJY61295.1"/>
    <property type="molecule type" value="Genomic_DNA"/>
</dbReference>
<name>A0A4U0GQT2_9SPHI</name>
<dbReference type="RefSeq" id="WP_136822932.1">
    <property type="nucleotide sequence ID" value="NZ_BMJX01000010.1"/>
</dbReference>
<dbReference type="InterPro" id="IPR007863">
    <property type="entry name" value="Peptidase_M16_C"/>
</dbReference>
<proteinExistence type="inferred from homology"/>
<dbReference type="GO" id="GO:0046872">
    <property type="term" value="F:metal ion binding"/>
    <property type="evidence" value="ECO:0007669"/>
    <property type="project" value="InterPro"/>
</dbReference>
<dbReference type="Pfam" id="PF00675">
    <property type="entry name" value="Peptidase_M16"/>
    <property type="match status" value="1"/>
</dbReference>
<dbReference type="InterPro" id="IPR011765">
    <property type="entry name" value="Pept_M16_N"/>
</dbReference>
<dbReference type="AlphaFoldDB" id="A0A4U0GQT2"/>
<reference evidence="4 5" key="1">
    <citation type="submission" date="2019-04" db="EMBL/GenBank/DDBJ databases">
        <title>Sphingobacterium olei sp. nov., isolated from oil-contaminated soil.</title>
        <authorList>
            <person name="Liu B."/>
        </authorList>
    </citation>
    <scope>NUCLEOTIDE SEQUENCE [LARGE SCALE GENOMIC DNA]</scope>
    <source>
        <strain evidence="4 5">Y3L14</strain>
    </source>
</reference>
<feature type="domain" description="Peptidase M16 N-terminal" evidence="2">
    <location>
        <begin position="21"/>
        <end position="158"/>
    </location>
</feature>
<keyword evidence="5" id="KW-1185">Reference proteome</keyword>
<feature type="domain" description="Peptidase M16 C-terminal" evidence="3">
    <location>
        <begin position="167"/>
        <end position="341"/>
    </location>
</feature>
<accession>A0A4U0GQT2</accession>
<comment type="similarity">
    <text evidence="1">Belongs to the peptidase M16 family.</text>
</comment>